<sequence>MDPLSITASVAGLITLAGVIISKGFQISDRFTNTEKELNSLLNEVSSFSGLLVGVQSHFEQHQASTPFSIYSLNLPRLRERDQSPTTPAGHLYTALNDCKSILEDVKRLVEKISITPSFQLVLRREVFLKEAVKHAAKLERYKSFFILAFQINSWAREEESRPITSLMKNQLETIGAAQRRLEDKHEAQIQGKMKDEIFDWLGNATVAAHSDSLESRHPETGTWFLSSSEFINWISDDSSNLWLDGIGTYLYHTYYLFRES</sequence>
<dbReference type="AlphaFoldDB" id="D4AWS0"/>
<dbReference type="HOGENOM" id="CLU_1065473_0_0_1"/>
<protein>
    <recommendedName>
        <fullName evidence="3">Fungal N-terminal domain-containing protein</fullName>
    </recommendedName>
</protein>
<dbReference type="Proteomes" id="UP000008866">
    <property type="component" value="Unassembled WGS sequence"/>
</dbReference>
<gene>
    <name evidence="1" type="ORF">ARB_00636</name>
</gene>
<proteinExistence type="predicted"/>
<dbReference type="GeneID" id="9523171"/>
<evidence type="ECO:0000313" key="2">
    <source>
        <dbReference type="Proteomes" id="UP000008866"/>
    </source>
</evidence>
<dbReference type="RefSeq" id="XP_003013091.1">
    <property type="nucleotide sequence ID" value="XM_003013045.1"/>
</dbReference>
<reference evidence="2" key="1">
    <citation type="journal article" date="2011" name="Genome Biol.">
        <title>Comparative and functional genomics provide insights into the pathogenicity of dermatophytic fungi.</title>
        <authorList>
            <person name="Burmester A."/>
            <person name="Shelest E."/>
            <person name="Gloeckner G."/>
            <person name="Heddergott C."/>
            <person name="Schindler S."/>
            <person name="Staib P."/>
            <person name="Heidel A."/>
            <person name="Felder M."/>
            <person name="Petzold A."/>
            <person name="Szafranski K."/>
            <person name="Feuermann M."/>
            <person name="Pedruzzi I."/>
            <person name="Priebe S."/>
            <person name="Groth M."/>
            <person name="Winkler R."/>
            <person name="Li W."/>
            <person name="Kniemeyer O."/>
            <person name="Schroeckh V."/>
            <person name="Hertweck C."/>
            <person name="Hube B."/>
            <person name="White T.C."/>
            <person name="Platzer M."/>
            <person name="Guthke R."/>
            <person name="Heitman J."/>
            <person name="Woestemeyer J."/>
            <person name="Zipfel P.F."/>
            <person name="Monod M."/>
            <person name="Brakhage A.A."/>
        </authorList>
    </citation>
    <scope>NUCLEOTIDE SEQUENCE [LARGE SCALE GENOMIC DNA]</scope>
    <source>
        <strain evidence="2">ATCC MYA-4681 / CBS 112371</strain>
    </source>
</reference>
<dbReference type="KEGG" id="abe:ARB_00636"/>
<keyword evidence="2" id="KW-1185">Reference proteome</keyword>
<dbReference type="EMBL" id="ABSU01000015">
    <property type="protein sequence ID" value="EFE32451.1"/>
    <property type="molecule type" value="Genomic_DNA"/>
</dbReference>
<evidence type="ECO:0000313" key="1">
    <source>
        <dbReference type="EMBL" id="EFE32451.1"/>
    </source>
</evidence>
<evidence type="ECO:0008006" key="3">
    <source>
        <dbReference type="Google" id="ProtNLM"/>
    </source>
</evidence>
<organism evidence="1 2">
    <name type="scientific">Arthroderma benhamiae (strain ATCC MYA-4681 / CBS 112371)</name>
    <name type="common">Trichophyton mentagrophytes</name>
    <dbReference type="NCBI Taxonomy" id="663331"/>
    <lineage>
        <taxon>Eukaryota</taxon>
        <taxon>Fungi</taxon>
        <taxon>Dikarya</taxon>
        <taxon>Ascomycota</taxon>
        <taxon>Pezizomycotina</taxon>
        <taxon>Eurotiomycetes</taxon>
        <taxon>Eurotiomycetidae</taxon>
        <taxon>Onygenales</taxon>
        <taxon>Arthrodermataceae</taxon>
        <taxon>Trichophyton</taxon>
    </lineage>
</organism>
<comment type="caution">
    <text evidence="1">The sequence shown here is derived from an EMBL/GenBank/DDBJ whole genome shotgun (WGS) entry which is preliminary data.</text>
</comment>
<accession>D4AWS0</accession>
<name>D4AWS0_ARTBC</name>
<dbReference type="eggNOG" id="KOG4177">
    <property type="taxonomic scope" value="Eukaryota"/>
</dbReference>